<evidence type="ECO:0000313" key="3">
    <source>
        <dbReference type="Proteomes" id="UP000077381"/>
    </source>
</evidence>
<sequence length="134" mass="13091">MARHAVPQRRSAQRGLLRAGLALTVAGIGLGASGAATATAAPMPKGGLTTLGKLDPRAAAQGTNVALHQALGAVKDAKLDPLAGTGVDPLSNSVGTQIADFKPVSTRQVTGSLADGGSLRTLPVAGKAAALLPG</sequence>
<evidence type="ECO:0000256" key="1">
    <source>
        <dbReference type="SAM" id="SignalP"/>
    </source>
</evidence>
<dbReference type="Proteomes" id="UP000077381">
    <property type="component" value="Unassembled WGS sequence"/>
</dbReference>
<reference evidence="2 3" key="1">
    <citation type="submission" date="2015-12" db="EMBL/GenBank/DDBJ databases">
        <title>Genome sequence of Streptomyces sp. G25.</title>
        <authorList>
            <person name="Poehlein A."/>
            <person name="Roettig A."/>
            <person name="Hiessl S."/>
            <person name="Hauschild P."/>
            <person name="Schauer J."/>
            <person name="Madkour M.H."/>
            <person name="Al-Ansari A.M."/>
            <person name="Almakishah N.H."/>
            <person name="Steinbuechel A."/>
            <person name="Daniel R."/>
        </authorList>
    </citation>
    <scope>NUCLEOTIDE SEQUENCE [LARGE SCALE GENOMIC DNA]</scope>
    <source>
        <strain evidence="3">G25(2015)</strain>
    </source>
</reference>
<dbReference type="RefSeq" id="WP_067276914.1">
    <property type="nucleotide sequence ID" value="NZ_LOHS01000072.1"/>
</dbReference>
<keyword evidence="3" id="KW-1185">Reference proteome</keyword>
<dbReference type="PATRIC" id="fig|1716141.3.peg.3034"/>
<dbReference type="OrthoDB" id="3872455at2"/>
<evidence type="ECO:0000313" key="2">
    <source>
        <dbReference type="EMBL" id="OAH13907.1"/>
    </source>
</evidence>
<dbReference type="EMBL" id="LOHS01000072">
    <property type="protein sequence ID" value="OAH13907.1"/>
    <property type="molecule type" value="Genomic_DNA"/>
</dbReference>
<proteinExistence type="predicted"/>
<feature type="chain" id="PRO_5038424286" description="ATP-binding protein" evidence="1">
    <location>
        <begin position="39"/>
        <end position="134"/>
    </location>
</feature>
<dbReference type="AlphaFoldDB" id="A0A177HTS1"/>
<organism evidence="2 3">
    <name type="scientific">Streptomyces jeddahensis</name>
    <dbReference type="NCBI Taxonomy" id="1716141"/>
    <lineage>
        <taxon>Bacteria</taxon>
        <taxon>Bacillati</taxon>
        <taxon>Actinomycetota</taxon>
        <taxon>Actinomycetes</taxon>
        <taxon>Kitasatosporales</taxon>
        <taxon>Streptomycetaceae</taxon>
        <taxon>Streptomyces</taxon>
    </lineage>
</organism>
<accession>A0A177HTS1</accession>
<keyword evidence="1" id="KW-0732">Signal</keyword>
<evidence type="ECO:0008006" key="4">
    <source>
        <dbReference type="Google" id="ProtNLM"/>
    </source>
</evidence>
<feature type="signal peptide" evidence="1">
    <location>
        <begin position="1"/>
        <end position="38"/>
    </location>
</feature>
<protein>
    <recommendedName>
        <fullName evidence="4">ATP-binding protein</fullName>
    </recommendedName>
</protein>
<name>A0A177HTS1_9ACTN</name>
<gene>
    <name evidence="2" type="ORF">STSP_28850</name>
</gene>
<comment type="caution">
    <text evidence="2">The sequence shown here is derived from an EMBL/GenBank/DDBJ whole genome shotgun (WGS) entry which is preliminary data.</text>
</comment>